<reference evidence="2" key="1">
    <citation type="submission" date="2019-08" db="EMBL/GenBank/DDBJ databases">
        <authorList>
            <person name="Kucharzyk K."/>
            <person name="Murdoch R.W."/>
            <person name="Higgins S."/>
            <person name="Loffler F."/>
        </authorList>
    </citation>
    <scope>NUCLEOTIDE SEQUENCE</scope>
</reference>
<dbReference type="AlphaFoldDB" id="A0A644W5U8"/>
<feature type="region of interest" description="Disordered" evidence="1">
    <location>
        <begin position="415"/>
        <end position="440"/>
    </location>
</feature>
<protein>
    <submittedName>
        <fullName evidence="2">Uncharacterized protein</fullName>
    </submittedName>
</protein>
<gene>
    <name evidence="2" type="ORF">SDC9_45169</name>
</gene>
<accession>A0A644W5U8</accession>
<name>A0A644W5U8_9ZZZZ</name>
<evidence type="ECO:0000256" key="1">
    <source>
        <dbReference type="SAM" id="MobiDB-lite"/>
    </source>
</evidence>
<organism evidence="2">
    <name type="scientific">bioreactor metagenome</name>
    <dbReference type="NCBI Taxonomy" id="1076179"/>
    <lineage>
        <taxon>unclassified sequences</taxon>
        <taxon>metagenomes</taxon>
        <taxon>ecological metagenomes</taxon>
    </lineage>
</organism>
<proteinExistence type="predicted"/>
<comment type="caution">
    <text evidence="2">The sequence shown here is derived from an EMBL/GenBank/DDBJ whole genome shotgun (WGS) entry which is preliminary data.</text>
</comment>
<sequence>MRPLVRPDLRHARLEVGPGGEVGAFVAQVGGDRGDLRIGKRVAEGGHHHPGRALGRGHPVEDHMDQVRRIVEPGGGVDAQLGPFGDDAFGVVVAGGAGGGVKPFALIGAPGGIGAAGGQACLHRGARGGVGLGRADDVAQIDADRRQVACRQLAQAGMHHRRHRARGDAVIDTGPGREVAGEVRGRPRHRRGVRGGQRGRAPGIDRRAGKARALLLGADLVARRVAGTAMGDALDQIGAAVPLGRFRRIVGVAAEVDEEQLPARLQDPLVQREGERRRLRRFLHRGDLGHQIGIDRVDIGIGHLGEMVEGEGREQVAALAVDALVHGTAERGLRPIANPRFRVGRDIRGVDGAEIGGHREVAGIGRAARCGVACGAIARGGEDASLFHLGRVEGRAGRGRLDGIGRVIRVDPEAGEGENAGTCQNGERGFKHQGINPWSL</sequence>
<feature type="region of interest" description="Disordered" evidence="1">
    <location>
        <begin position="171"/>
        <end position="204"/>
    </location>
</feature>
<evidence type="ECO:0000313" key="2">
    <source>
        <dbReference type="EMBL" id="MPL98957.1"/>
    </source>
</evidence>
<dbReference type="EMBL" id="VSSQ01000638">
    <property type="protein sequence ID" value="MPL98957.1"/>
    <property type="molecule type" value="Genomic_DNA"/>
</dbReference>